<feature type="domain" description="Histidine kinase" evidence="12">
    <location>
        <begin position="397"/>
        <end position="614"/>
    </location>
</feature>
<keyword evidence="15" id="KW-1185">Reference proteome</keyword>
<feature type="domain" description="HAMP" evidence="13">
    <location>
        <begin position="304"/>
        <end position="357"/>
    </location>
</feature>
<dbReference type="SUPFAM" id="SSF47384">
    <property type="entry name" value="Homodimeric domain of signal transducing histidine kinase"/>
    <property type="match status" value="1"/>
</dbReference>
<dbReference type="Pfam" id="PF02518">
    <property type="entry name" value="HATPase_c"/>
    <property type="match status" value="1"/>
</dbReference>
<dbReference type="InterPro" id="IPR003594">
    <property type="entry name" value="HATPase_dom"/>
</dbReference>
<dbReference type="AlphaFoldDB" id="A0A6N6VGT7"/>
<evidence type="ECO:0000256" key="8">
    <source>
        <dbReference type="ARBA" id="ARBA00022777"/>
    </source>
</evidence>
<evidence type="ECO:0000313" key="15">
    <source>
        <dbReference type="Proteomes" id="UP000468901"/>
    </source>
</evidence>
<dbReference type="SUPFAM" id="SSF158472">
    <property type="entry name" value="HAMP domain-like"/>
    <property type="match status" value="1"/>
</dbReference>
<evidence type="ECO:0000256" key="1">
    <source>
        <dbReference type="ARBA" id="ARBA00000085"/>
    </source>
</evidence>
<keyword evidence="4" id="KW-1003">Cell membrane</keyword>
<dbReference type="SMART" id="SM00387">
    <property type="entry name" value="HATPase_c"/>
    <property type="match status" value="1"/>
</dbReference>
<dbReference type="RefSeq" id="WP_152216353.1">
    <property type="nucleotide sequence ID" value="NZ_JBAQYD010000061.1"/>
</dbReference>
<dbReference type="SMART" id="SM00388">
    <property type="entry name" value="HisKA"/>
    <property type="match status" value="1"/>
</dbReference>
<sequence length="617" mass="67689">MFHRLCREWSGGPGEFLRRSISRKILAALVAIYVVTYASTAFIVYSSVSTSIVDSNMQALHELAQRKYERVESVLGAAATDLTAWSQLEVMNDLVSGDLDKRIDSTLDGLKRLYDLSGDIYAYDIKGRLISSTRADNPAGELPSVWRRPEKHLVFIDKHVDPVSHADIVALEIPVFGTFDKNYQIGWLVLTYPWAGVERLLFSGDTATVLKATGSQTSILAADWGPFAGRADADERQAWLSGKDGDIVAGRSAPSKGILGHWQVFALQKTNVTAHLLWRIGGELIMLGGALAVPIIGVGRWLSNRLTAPVVELTRVVSEITETDNLDVRVPEASTDELGTLARSFNRMTESLQRAAGERERFVEDLEALNQTLETKVAARTEELEVAVATQKRLIGDISHEIKSPLARLGMALGLLRRSVNDSRTTKHFDRMEREIDNISALASELLTLMRLDTAADAVEFMVVDICEVITQIASDATYEAPNRKDDMHLFLPTAAVFVMGDAQLLARAIENVVRNALFYTTEKTPVDVIVRAEGDGQVVIEVHDFGPGVPPAALAQLFEPFYRVDDARARNTGGSGIGLAICQRVMILHGGTVRARDNDPKGLVVEMTLPTNRSAA</sequence>
<dbReference type="InterPro" id="IPR050980">
    <property type="entry name" value="2C_sensor_his_kinase"/>
</dbReference>
<dbReference type="EC" id="2.7.13.3" evidence="3"/>
<dbReference type="CDD" id="cd00082">
    <property type="entry name" value="HisKA"/>
    <property type="match status" value="1"/>
</dbReference>
<evidence type="ECO:0000256" key="10">
    <source>
        <dbReference type="SAM" id="Coils"/>
    </source>
</evidence>
<dbReference type="EMBL" id="WESC01000008">
    <property type="protein sequence ID" value="KAB7739974.1"/>
    <property type="molecule type" value="Genomic_DNA"/>
</dbReference>
<evidence type="ECO:0000256" key="2">
    <source>
        <dbReference type="ARBA" id="ARBA00004651"/>
    </source>
</evidence>
<evidence type="ECO:0000259" key="13">
    <source>
        <dbReference type="PROSITE" id="PS50885"/>
    </source>
</evidence>
<evidence type="ECO:0000256" key="5">
    <source>
        <dbReference type="ARBA" id="ARBA00022553"/>
    </source>
</evidence>
<dbReference type="Pfam" id="PF00672">
    <property type="entry name" value="HAMP"/>
    <property type="match status" value="1"/>
</dbReference>
<evidence type="ECO:0000313" key="14">
    <source>
        <dbReference type="EMBL" id="KAB7739974.1"/>
    </source>
</evidence>
<dbReference type="InterPro" id="IPR036097">
    <property type="entry name" value="HisK_dim/P_sf"/>
</dbReference>
<evidence type="ECO:0000256" key="3">
    <source>
        <dbReference type="ARBA" id="ARBA00012438"/>
    </source>
</evidence>
<accession>A0A6N6VGT7</accession>
<dbReference type="PROSITE" id="PS50109">
    <property type="entry name" value="HIS_KIN"/>
    <property type="match status" value="1"/>
</dbReference>
<reference evidence="14 15" key="1">
    <citation type="submission" date="2019-09" db="EMBL/GenBank/DDBJ databases">
        <title>Parvibaculum sedimenti sp. nov., isolated from sediment.</title>
        <authorList>
            <person name="Wang Y."/>
        </authorList>
    </citation>
    <scope>NUCLEOTIDE SEQUENCE [LARGE SCALE GENOMIC DNA]</scope>
    <source>
        <strain evidence="14 15">HXT-9</strain>
    </source>
</reference>
<dbReference type="Gene3D" id="6.10.340.10">
    <property type="match status" value="1"/>
</dbReference>
<dbReference type="Gene3D" id="1.10.287.130">
    <property type="match status" value="1"/>
</dbReference>
<dbReference type="CDD" id="cd06225">
    <property type="entry name" value="HAMP"/>
    <property type="match status" value="1"/>
</dbReference>
<dbReference type="InterPro" id="IPR003661">
    <property type="entry name" value="HisK_dim/P_dom"/>
</dbReference>
<evidence type="ECO:0000256" key="7">
    <source>
        <dbReference type="ARBA" id="ARBA00022741"/>
    </source>
</evidence>
<name>A0A6N6VGT7_9HYPH</name>
<comment type="caution">
    <text evidence="14">The sequence shown here is derived from an EMBL/GenBank/DDBJ whole genome shotgun (WGS) entry which is preliminary data.</text>
</comment>
<keyword evidence="8" id="KW-0418">Kinase</keyword>
<keyword evidence="6" id="KW-0808">Transferase</keyword>
<dbReference type="PANTHER" id="PTHR44936">
    <property type="entry name" value="SENSOR PROTEIN CREC"/>
    <property type="match status" value="1"/>
</dbReference>
<dbReference type="PRINTS" id="PR00344">
    <property type="entry name" value="BCTRLSENSOR"/>
</dbReference>
<dbReference type="SMART" id="SM00304">
    <property type="entry name" value="HAMP"/>
    <property type="match status" value="1"/>
</dbReference>
<dbReference type="InterPro" id="IPR003660">
    <property type="entry name" value="HAMP_dom"/>
</dbReference>
<feature type="transmembrane region" description="Helical" evidence="11">
    <location>
        <begin position="25"/>
        <end position="48"/>
    </location>
</feature>
<evidence type="ECO:0000256" key="6">
    <source>
        <dbReference type="ARBA" id="ARBA00022679"/>
    </source>
</evidence>
<keyword evidence="10" id="KW-0175">Coiled coil</keyword>
<keyword evidence="5" id="KW-0597">Phosphoprotein</keyword>
<protein>
    <recommendedName>
        <fullName evidence="3">histidine kinase</fullName>
        <ecNumber evidence="3">2.7.13.3</ecNumber>
    </recommendedName>
</protein>
<keyword evidence="11" id="KW-1133">Transmembrane helix</keyword>
<feature type="coiled-coil region" evidence="10">
    <location>
        <begin position="352"/>
        <end position="383"/>
    </location>
</feature>
<organism evidence="14 15">
    <name type="scientific">Parvibaculum sedimenti</name>
    <dbReference type="NCBI Taxonomy" id="2608632"/>
    <lineage>
        <taxon>Bacteria</taxon>
        <taxon>Pseudomonadati</taxon>
        <taxon>Pseudomonadota</taxon>
        <taxon>Alphaproteobacteria</taxon>
        <taxon>Hyphomicrobiales</taxon>
        <taxon>Parvibaculaceae</taxon>
        <taxon>Parvibaculum</taxon>
    </lineage>
</organism>
<dbReference type="InterPro" id="IPR005467">
    <property type="entry name" value="His_kinase_dom"/>
</dbReference>
<dbReference type="SUPFAM" id="SSF55874">
    <property type="entry name" value="ATPase domain of HSP90 chaperone/DNA topoisomerase II/histidine kinase"/>
    <property type="match status" value="1"/>
</dbReference>
<dbReference type="Gene3D" id="3.30.565.10">
    <property type="entry name" value="Histidine kinase-like ATPase, C-terminal domain"/>
    <property type="match status" value="1"/>
</dbReference>
<dbReference type="PANTHER" id="PTHR44936:SF10">
    <property type="entry name" value="SENSOR PROTEIN RSTB"/>
    <property type="match status" value="1"/>
</dbReference>
<evidence type="ECO:0000256" key="9">
    <source>
        <dbReference type="ARBA" id="ARBA00022840"/>
    </source>
</evidence>
<dbReference type="Pfam" id="PF00512">
    <property type="entry name" value="HisKA"/>
    <property type="match status" value="1"/>
</dbReference>
<dbReference type="GO" id="GO:0005524">
    <property type="term" value="F:ATP binding"/>
    <property type="evidence" value="ECO:0007669"/>
    <property type="project" value="UniProtKB-KW"/>
</dbReference>
<keyword evidence="9" id="KW-0067">ATP-binding</keyword>
<evidence type="ECO:0000256" key="11">
    <source>
        <dbReference type="SAM" id="Phobius"/>
    </source>
</evidence>
<dbReference type="InterPro" id="IPR036890">
    <property type="entry name" value="HATPase_C_sf"/>
</dbReference>
<dbReference type="InterPro" id="IPR004358">
    <property type="entry name" value="Sig_transdc_His_kin-like_C"/>
</dbReference>
<evidence type="ECO:0000259" key="12">
    <source>
        <dbReference type="PROSITE" id="PS50109"/>
    </source>
</evidence>
<comment type="subcellular location">
    <subcellularLocation>
        <location evidence="2">Cell membrane</location>
        <topology evidence="2">Multi-pass membrane protein</topology>
    </subcellularLocation>
</comment>
<dbReference type="GO" id="GO:0000155">
    <property type="term" value="F:phosphorelay sensor kinase activity"/>
    <property type="evidence" value="ECO:0007669"/>
    <property type="project" value="InterPro"/>
</dbReference>
<keyword evidence="11" id="KW-0472">Membrane</keyword>
<dbReference type="PROSITE" id="PS50885">
    <property type="entry name" value="HAMP"/>
    <property type="match status" value="1"/>
</dbReference>
<keyword evidence="11" id="KW-0812">Transmembrane</keyword>
<dbReference type="Proteomes" id="UP000468901">
    <property type="component" value="Unassembled WGS sequence"/>
</dbReference>
<dbReference type="GO" id="GO:0005886">
    <property type="term" value="C:plasma membrane"/>
    <property type="evidence" value="ECO:0007669"/>
    <property type="project" value="UniProtKB-SubCell"/>
</dbReference>
<comment type="catalytic activity">
    <reaction evidence="1">
        <text>ATP + protein L-histidine = ADP + protein N-phospho-L-histidine.</text>
        <dbReference type="EC" id="2.7.13.3"/>
    </reaction>
</comment>
<gene>
    <name evidence="14" type="ORF">F2P47_10755</name>
</gene>
<proteinExistence type="predicted"/>
<keyword evidence="7" id="KW-0547">Nucleotide-binding</keyword>
<evidence type="ECO:0000256" key="4">
    <source>
        <dbReference type="ARBA" id="ARBA00022475"/>
    </source>
</evidence>